<reference evidence="2" key="1">
    <citation type="journal article" date="2020" name="Fungal Divers.">
        <title>Resolving the Mortierellaceae phylogeny through synthesis of multi-gene phylogenetics and phylogenomics.</title>
        <authorList>
            <person name="Vandepol N."/>
            <person name="Liber J."/>
            <person name="Desiro A."/>
            <person name="Na H."/>
            <person name="Kennedy M."/>
            <person name="Barry K."/>
            <person name="Grigoriev I.V."/>
            <person name="Miller A.N."/>
            <person name="O'Donnell K."/>
            <person name="Stajich J.E."/>
            <person name="Bonito G."/>
        </authorList>
    </citation>
    <scope>NUCLEOTIDE SEQUENCE</scope>
    <source>
        <strain evidence="2">CK1249</strain>
    </source>
</reference>
<proteinExistence type="predicted"/>
<keyword evidence="3" id="KW-1185">Reference proteome</keyword>
<evidence type="ECO:0000313" key="3">
    <source>
        <dbReference type="Proteomes" id="UP000738359"/>
    </source>
</evidence>
<name>A0A9P6J132_MORAP</name>
<feature type="compositionally biased region" description="Low complexity" evidence="1">
    <location>
        <begin position="30"/>
        <end position="42"/>
    </location>
</feature>
<evidence type="ECO:0000256" key="1">
    <source>
        <dbReference type="SAM" id="MobiDB-lite"/>
    </source>
</evidence>
<protein>
    <submittedName>
        <fullName evidence="2">Uncharacterized protein</fullName>
    </submittedName>
</protein>
<dbReference type="Proteomes" id="UP000738359">
    <property type="component" value="Unassembled WGS sequence"/>
</dbReference>
<comment type="caution">
    <text evidence="2">The sequence shown here is derived from an EMBL/GenBank/DDBJ whole genome shotgun (WGS) entry which is preliminary data.</text>
</comment>
<gene>
    <name evidence="2" type="ORF">BGZ70_009553</name>
</gene>
<accession>A0A9P6J132</accession>
<dbReference type="AlphaFoldDB" id="A0A9P6J132"/>
<feature type="region of interest" description="Disordered" evidence="1">
    <location>
        <begin position="19"/>
        <end position="42"/>
    </location>
</feature>
<evidence type="ECO:0000313" key="2">
    <source>
        <dbReference type="EMBL" id="KAF9957297.1"/>
    </source>
</evidence>
<organism evidence="2 3">
    <name type="scientific">Mortierella alpina</name>
    <name type="common">Oleaginous fungus</name>
    <name type="synonym">Mortierella renispora</name>
    <dbReference type="NCBI Taxonomy" id="64518"/>
    <lineage>
        <taxon>Eukaryota</taxon>
        <taxon>Fungi</taxon>
        <taxon>Fungi incertae sedis</taxon>
        <taxon>Mucoromycota</taxon>
        <taxon>Mortierellomycotina</taxon>
        <taxon>Mortierellomycetes</taxon>
        <taxon>Mortierellales</taxon>
        <taxon>Mortierellaceae</taxon>
        <taxon>Mortierella</taxon>
    </lineage>
</organism>
<sequence>MVLLEADVVGAVCANNTGAGAARAEDGADTEAATEAGTGAGTEDGAEAGVVFAAAVVAAALGAMVVDVKDAVPAGSTTVLDGPAVLAKSGALFICSAVCRAYSSRTCAMYKLNMES</sequence>
<dbReference type="EMBL" id="JAAAHY010000787">
    <property type="protein sequence ID" value="KAF9957297.1"/>
    <property type="molecule type" value="Genomic_DNA"/>
</dbReference>